<proteinExistence type="predicted"/>
<accession>A0A8S5NRV7</accession>
<evidence type="ECO:0000313" key="1">
    <source>
        <dbReference type="EMBL" id="DAD97103.1"/>
    </source>
</evidence>
<sequence length="59" mass="6789">MSKHCSICDECNKKSHAYIHCRQAKGIICMEHCDACQYLEVAQGDMHCKYPREKEKAAN</sequence>
<protein>
    <submittedName>
        <fullName evidence="1">rRNA N6-adenosine-methyltransferase ZCCHC4</fullName>
    </submittedName>
</protein>
<reference evidence="1" key="1">
    <citation type="journal article" date="2021" name="Proc. Natl. Acad. Sci. U.S.A.">
        <title>A Catalog of Tens of Thousands of Viruses from Human Metagenomes Reveals Hidden Associations with Chronic Diseases.</title>
        <authorList>
            <person name="Tisza M.J."/>
            <person name="Buck C.B."/>
        </authorList>
    </citation>
    <scope>NUCLEOTIDE SEQUENCE</scope>
    <source>
        <strain evidence="1">CtEpl1</strain>
    </source>
</reference>
<dbReference type="EMBL" id="BK015230">
    <property type="protein sequence ID" value="DAD97103.1"/>
    <property type="molecule type" value="Genomic_DNA"/>
</dbReference>
<name>A0A8S5NRV7_9CAUD</name>
<organism evidence="1">
    <name type="scientific">Caudovirales sp. ctEpl1</name>
    <dbReference type="NCBI Taxonomy" id="2826770"/>
    <lineage>
        <taxon>Viruses</taxon>
        <taxon>Duplodnaviria</taxon>
        <taxon>Heunggongvirae</taxon>
        <taxon>Uroviricota</taxon>
        <taxon>Caudoviricetes</taxon>
    </lineage>
</organism>